<reference evidence="9" key="1">
    <citation type="journal article" date="2019" name="Int. J. Syst. Evol. Microbiol.">
        <title>The Global Catalogue of Microorganisms (GCM) 10K type strain sequencing project: providing services to taxonomists for standard genome sequencing and annotation.</title>
        <authorList>
            <consortium name="The Broad Institute Genomics Platform"/>
            <consortium name="The Broad Institute Genome Sequencing Center for Infectious Disease"/>
            <person name="Wu L."/>
            <person name="Ma J."/>
        </authorList>
    </citation>
    <scope>NUCLEOTIDE SEQUENCE [LARGE SCALE GENOMIC DNA]</scope>
    <source>
        <strain evidence="9">CGMCC 1.15353</strain>
    </source>
</reference>
<keyword evidence="4" id="KW-0143">Chaperone</keyword>
<evidence type="ECO:0000256" key="2">
    <source>
        <dbReference type="ARBA" id="ARBA00022490"/>
    </source>
</evidence>
<evidence type="ECO:0000256" key="5">
    <source>
        <dbReference type="ARBA" id="ARBA00093765"/>
    </source>
</evidence>
<proteinExistence type="inferred from homology"/>
<dbReference type="EMBL" id="BMIN01000006">
    <property type="protein sequence ID" value="GGD10973.1"/>
    <property type="molecule type" value="Genomic_DNA"/>
</dbReference>
<evidence type="ECO:0000256" key="3">
    <source>
        <dbReference type="ARBA" id="ARBA00022795"/>
    </source>
</evidence>
<evidence type="ECO:0000256" key="4">
    <source>
        <dbReference type="ARBA" id="ARBA00023186"/>
    </source>
</evidence>
<comment type="similarity">
    <text evidence="6">Belongs to the bacillales FliT family.</text>
</comment>
<dbReference type="Gene3D" id="6.10.250.50">
    <property type="match status" value="1"/>
</dbReference>
<evidence type="ECO:0000256" key="6">
    <source>
        <dbReference type="ARBA" id="ARBA00093785"/>
    </source>
</evidence>
<gene>
    <name evidence="8" type="ORF">GCM10011389_18170</name>
</gene>
<keyword evidence="9" id="KW-1185">Reference proteome</keyword>
<comment type="caution">
    <text evidence="8">The sequence shown here is derived from an EMBL/GenBank/DDBJ whole genome shotgun (WGS) entry which is preliminary data.</text>
</comment>
<keyword evidence="2" id="KW-0963">Cytoplasm</keyword>
<evidence type="ECO:0000256" key="7">
    <source>
        <dbReference type="ARBA" id="ARBA00093797"/>
    </source>
</evidence>
<accession>A0ABQ1Q3B1</accession>
<evidence type="ECO:0000256" key="1">
    <source>
        <dbReference type="ARBA" id="ARBA00004514"/>
    </source>
</evidence>
<protein>
    <recommendedName>
        <fullName evidence="7">Flagellar protein FliT</fullName>
    </recommendedName>
</protein>
<dbReference type="RefSeq" id="WP_188652977.1">
    <property type="nucleotide sequence ID" value="NZ_BMIN01000006.1"/>
</dbReference>
<name>A0ABQ1Q3B1_9BACI</name>
<dbReference type="InterPro" id="IPR008622">
    <property type="entry name" value="FliT"/>
</dbReference>
<dbReference type="Pfam" id="PF05400">
    <property type="entry name" value="FliT"/>
    <property type="match status" value="1"/>
</dbReference>
<organism evidence="8 9">
    <name type="scientific">Pontibacillus salipaludis</name>
    <dbReference type="NCBI Taxonomy" id="1697394"/>
    <lineage>
        <taxon>Bacteria</taxon>
        <taxon>Bacillati</taxon>
        <taxon>Bacillota</taxon>
        <taxon>Bacilli</taxon>
        <taxon>Bacillales</taxon>
        <taxon>Bacillaceae</taxon>
        <taxon>Pontibacillus</taxon>
    </lineage>
</organism>
<evidence type="ECO:0000313" key="8">
    <source>
        <dbReference type="EMBL" id="GGD10973.1"/>
    </source>
</evidence>
<comment type="function">
    <text evidence="5">May act as an export chaperone for the filament capping protein FliD.</text>
</comment>
<comment type="subcellular location">
    <subcellularLocation>
        <location evidence="1">Cytoplasm</location>
        <location evidence="1">Cytosol</location>
    </subcellularLocation>
</comment>
<dbReference type="Proteomes" id="UP000642571">
    <property type="component" value="Unassembled WGS sequence"/>
</dbReference>
<evidence type="ECO:0000313" key="9">
    <source>
        <dbReference type="Proteomes" id="UP000642571"/>
    </source>
</evidence>
<keyword evidence="3" id="KW-1005">Bacterial flagellum biogenesis</keyword>
<sequence>MSQLDQLHEVTAELYEHVQQPPKSIEREEFIKKLSELLDKREQLISDLEGPYTDEGREKGQEIIRMNDVVDKRVSFHMKQLKTEIAHMKKRKTSNQRYINPYQSVSTYDGTFLDKKK</sequence>